<evidence type="ECO:0000313" key="2">
    <source>
        <dbReference type="Proteomes" id="UP000254258"/>
    </source>
</evidence>
<dbReference type="Pfam" id="PF15931">
    <property type="entry name" value="DUF4747"/>
    <property type="match status" value="1"/>
</dbReference>
<proteinExistence type="predicted"/>
<dbReference type="AlphaFoldDB" id="A0A370X9I1"/>
<protein>
    <submittedName>
        <fullName evidence="1">DUF4747 family protein</fullName>
    </submittedName>
</protein>
<sequence>MRVTIEDQRKCIQIPDSLRPNMADFYFVFVPASHFLVCQAESVISGRRTHVADVGRFV</sequence>
<gene>
    <name evidence="1" type="ORF">DWU98_02720</name>
</gene>
<organism evidence="1 2">
    <name type="scientific">Dyella monticola</name>
    <dbReference type="NCBI Taxonomy" id="1927958"/>
    <lineage>
        <taxon>Bacteria</taxon>
        <taxon>Pseudomonadati</taxon>
        <taxon>Pseudomonadota</taxon>
        <taxon>Gammaproteobacteria</taxon>
        <taxon>Lysobacterales</taxon>
        <taxon>Rhodanobacteraceae</taxon>
        <taxon>Dyella</taxon>
    </lineage>
</organism>
<comment type="caution">
    <text evidence="1">The sequence shown here is derived from an EMBL/GenBank/DDBJ whole genome shotgun (WGS) entry which is preliminary data.</text>
</comment>
<accession>A0A370X9I1</accession>
<evidence type="ECO:0000313" key="1">
    <source>
        <dbReference type="EMBL" id="RDS84885.1"/>
    </source>
</evidence>
<dbReference type="EMBL" id="QRBE01000001">
    <property type="protein sequence ID" value="RDS84885.1"/>
    <property type="molecule type" value="Genomic_DNA"/>
</dbReference>
<keyword evidence="2" id="KW-1185">Reference proteome</keyword>
<dbReference type="InterPro" id="IPR031832">
    <property type="entry name" value="DUF4747"/>
</dbReference>
<name>A0A370X9I1_9GAMM</name>
<reference evidence="1 2" key="1">
    <citation type="submission" date="2018-07" db="EMBL/GenBank/DDBJ databases">
        <title>Dyella monticola sp. nov. and Dyella psychrodurans sp. nov. isolated from monsoon evergreen broad-leaved forest soil of Dinghu Mountain, China.</title>
        <authorList>
            <person name="Gao Z."/>
            <person name="Qiu L."/>
        </authorList>
    </citation>
    <scope>NUCLEOTIDE SEQUENCE [LARGE SCALE GENOMIC DNA]</scope>
    <source>
        <strain evidence="1 2">4G-K06</strain>
    </source>
</reference>
<dbReference type="Proteomes" id="UP000254258">
    <property type="component" value="Unassembled WGS sequence"/>
</dbReference>